<comment type="caution">
    <text evidence="1">The sequence shown here is derived from an EMBL/GenBank/DDBJ whole genome shotgun (WGS) entry which is preliminary data.</text>
</comment>
<sequence length="89" mass="9401">MGLVLALPAFYAVEVQGLFLFPVAIDGAPHPWRTARAMLRDVGGTPGAMGTVGVLASVMLLGGLAGRGQVRCWCLGCLAVVLWYEDLRT</sequence>
<name>A0ABS3D3F8_9BACT</name>
<reference evidence="1 2" key="1">
    <citation type="submission" date="2021-02" db="EMBL/GenBank/DDBJ databases">
        <title>De Novo genome assembly of isolated myxobacteria.</title>
        <authorList>
            <person name="Stevens D.C."/>
        </authorList>
    </citation>
    <scope>NUCLEOTIDE SEQUENCE [LARGE SCALE GENOMIC DNA]</scope>
    <source>
        <strain evidence="1 2">ATCC 29039</strain>
    </source>
</reference>
<accession>A0ABS3D3F8</accession>
<keyword evidence="2" id="KW-1185">Reference proteome</keyword>
<gene>
    <name evidence="1" type="ORF">JYK02_01350</name>
</gene>
<dbReference type="Proteomes" id="UP000664052">
    <property type="component" value="Unassembled WGS sequence"/>
</dbReference>
<proteinExistence type="predicted"/>
<protein>
    <submittedName>
        <fullName evidence="1">Uncharacterized protein</fullName>
    </submittedName>
</protein>
<evidence type="ECO:0000313" key="2">
    <source>
        <dbReference type="Proteomes" id="UP000664052"/>
    </source>
</evidence>
<dbReference type="EMBL" id="JAFIMU010000002">
    <property type="protein sequence ID" value="MBN8226149.1"/>
    <property type="molecule type" value="Genomic_DNA"/>
</dbReference>
<organism evidence="1 2">
    <name type="scientific">Corallococcus macrosporus</name>
    <dbReference type="NCBI Taxonomy" id="35"/>
    <lineage>
        <taxon>Bacteria</taxon>
        <taxon>Pseudomonadati</taxon>
        <taxon>Myxococcota</taxon>
        <taxon>Myxococcia</taxon>
        <taxon>Myxococcales</taxon>
        <taxon>Cystobacterineae</taxon>
        <taxon>Myxococcaceae</taxon>
        <taxon>Corallococcus</taxon>
    </lineage>
</organism>
<evidence type="ECO:0000313" key="1">
    <source>
        <dbReference type="EMBL" id="MBN8226149.1"/>
    </source>
</evidence>